<dbReference type="SUPFAM" id="SSF47473">
    <property type="entry name" value="EF-hand"/>
    <property type="match status" value="1"/>
</dbReference>
<feature type="domain" description="EF-hand" evidence="3">
    <location>
        <begin position="98"/>
        <end position="133"/>
    </location>
</feature>
<dbReference type="OrthoDB" id="186625at2759"/>
<evidence type="ECO:0000256" key="2">
    <source>
        <dbReference type="SAM" id="MobiDB-lite"/>
    </source>
</evidence>
<feature type="compositionally biased region" description="Low complexity" evidence="2">
    <location>
        <begin position="11"/>
        <end position="42"/>
    </location>
</feature>
<proteinExistence type="predicted"/>
<dbReference type="SMART" id="SM00054">
    <property type="entry name" value="EFh"/>
    <property type="match status" value="2"/>
</dbReference>
<evidence type="ECO:0000259" key="3">
    <source>
        <dbReference type="PROSITE" id="PS50222"/>
    </source>
</evidence>
<name>A0A5N5H691_9ROSA</name>
<feature type="compositionally biased region" description="Pro residues" evidence="2">
    <location>
        <begin position="1"/>
        <end position="10"/>
    </location>
</feature>
<dbReference type="PANTHER" id="PTHR46824">
    <property type="entry name" value="CALCIUM-BINDING PROTEIN CML48-RELATED"/>
    <property type="match status" value="1"/>
</dbReference>
<dbReference type="AlphaFoldDB" id="A0A5N5H691"/>
<sequence>MSGYSHPPPGYGYSYGSASPPGQPYGAPRQGQLQHQQHQTAQPYDAPSAPYGSSYKPEKPHNPAKPHKNQAGGGGYPAPAPSYGSLFAALVPSVFPPGTDPEIIACFQLVDQDGSGFIDNKEMQRALSSYNQSFSLRTVHLLMYLFTQTNTRKIGNNLQTLTIHACISVREWVAALFYNLRNRNGSIDANELRDGLLSLGFAVSPVILELLVSKFDKTGGRKKAIEYDNFIECCLTVKGLTEKFKEKDKAYTGMGTLTYEDFMLTVLPFLIA</sequence>
<evidence type="ECO:0000313" key="4">
    <source>
        <dbReference type="EMBL" id="KAB2620890.1"/>
    </source>
</evidence>
<dbReference type="GO" id="GO:0005509">
    <property type="term" value="F:calcium ion binding"/>
    <property type="evidence" value="ECO:0007669"/>
    <property type="project" value="InterPro"/>
</dbReference>
<comment type="caution">
    <text evidence="4">The sequence shown here is derived from an EMBL/GenBank/DDBJ whole genome shotgun (WGS) entry which is preliminary data.</text>
</comment>
<reference evidence="4 5" key="2">
    <citation type="submission" date="2019-11" db="EMBL/GenBank/DDBJ databases">
        <title>A de novo genome assembly of a pear dwarfing rootstock.</title>
        <authorList>
            <person name="Wang F."/>
            <person name="Wang J."/>
            <person name="Li S."/>
            <person name="Zhang Y."/>
            <person name="Fang M."/>
            <person name="Ma L."/>
            <person name="Zhao Y."/>
            <person name="Jiang S."/>
        </authorList>
    </citation>
    <scope>NUCLEOTIDE SEQUENCE [LARGE SCALE GENOMIC DNA]</scope>
    <source>
        <strain evidence="4">S2</strain>
        <tissue evidence="4">Leaf</tissue>
    </source>
</reference>
<evidence type="ECO:0000256" key="1">
    <source>
        <dbReference type="ARBA" id="ARBA00022837"/>
    </source>
</evidence>
<feature type="region of interest" description="Disordered" evidence="2">
    <location>
        <begin position="1"/>
        <end position="76"/>
    </location>
</feature>
<protein>
    <submittedName>
        <fullName evidence="4">Calcium-binding protein CML50</fullName>
    </submittedName>
</protein>
<keyword evidence="5" id="KW-1185">Reference proteome</keyword>
<dbReference type="PROSITE" id="PS00018">
    <property type="entry name" value="EF_HAND_1"/>
    <property type="match status" value="1"/>
</dbReference>
<dbReference type="Pfam" id="PF13405">
    <property type="entry name" value="EF-hand_6"/>
    <property type="match status" value="1"/>
</dbReference>
<dbReference type="InterPro" id="IPR044590">
    <property type="entry name" value="CML48/49/50"/>
</dbReference>
<dbReference type="CDD" id="cd16180">
    <property type="entry name" value="EFh_PEF_Group_I"/>
    <property type="match status" value="1"/>
</dbReference>
<accession>A0A5N5H691</accession>
<evidence type="ECO:0000313" key="5">
    <source>
        <dbReference type="Proteomes" id="UP000327157"/>
    </source>
</evidence>
<dbReference type="InterPro" id="IPR011992">
    <property type="entry name" value="EF-hand-dom_pair"/>
</dbReference>
<dbReference type="PANTHER" id="PTHR46824:SF1">
    <property type="entry name" value="CALCIUM-BINDING PROTEIN CML49-RELATED"/>
    <property type="match status" value="1"/>
</dbReference>
<keyword evidence="1" id="KW-0106">Calcium</keyword>
<dbReference type="Proteomes" id="UP000327157">
    <property type="component" value="Unassembled WGS sequence"/>
</dbReference>
<organism evidence="4 5">
    <name type="scientific">Pyrus ussuriensis x Pyrus communis</name>
    <dbReference type="NCBI Taxonomy" id="2448454"/>
    <lineage>
        <taxon>Eukaryota</taxon>
        <taxon>Viridiplantae</taxon>
        <taxon>Streptophyta</taxon>
        <taxon>Embryophyta</taxon>
        <taxon>Tracheophyta</taxon>
        <taxon>Spermatophyta</taxon>
        <taxon>Magnoliopsida</taxon>
        <taxon>eudicotyledons</taxon>
        <taxon>Gunneridae</taxon>
        <taxon>Pentapetalae</taxon>
        <taxon>rosids</taxon>
        <taxon>fabids</taxon>
        <taxon>Rosales</taxon>
        <taxon>Rosaceae</taxon>
        <taxon>Amygdaloideae</taxon>
        <taxon>Maleae</taxon>
        <taxon>Pyrus</taxon>
    </lineage>
</organism>
<dbReference type="EMBL" id="SMOL01000282">
    <property type="protein sequence ID" value="KAB2620890.1"/>
    <property type="molecule type" value="Genomic_DNA"/>
</dbReference>
<reference evidence="4 5" key="1">
    <citation type="submission" date="2019-09" db="EMBL/GenBank/DDBJ databases">
        <authorList>
            <person name="Ou C."/>
        </authorList>
    </citation>
    <scope>NUCLEOTIDE SEQUENCE [LARGE SCALE GENOMIC DNA]</scope>
    <source>
        <strain evidence="4">S2</strain>
        <tissue evidence="4">Leaf</tissue>
    </source>
</reference>
<dbReference type="InterPro" id="IPR002048">
    <property type="entry name" value="EF_hand_dom"/>
</dbReference>
<gene>
    <name evidence="4" type="ORF">D8674_039470</name>
</gene>
<dbReference type="InterPro" id="IPR018247">
    <property type="entry name" value="EF_Hand_1_Ca_BS"/>
</dbReference>
<dbReference type="PROSITE" id="PS50222">
    <property type="entry name" value="EF_HAND_2"/>
    <property type="match status" value="1"/>
</dbReference>
<dbReference type="Gene3D" id="1.10.238.10">
    <property type="entry name" value="EF-hand"/>
    <property type="match status" value="1"/>
</dbReference>